<dbReference type="RefSeq" id="WP_114792868.1">
    <property type="nucleotide sequence ID" value="NZ_CP139960.1"/>
</dbReference>
<dbReference type="Proteomes" id="UP001325680">
    <property type="component" value="Chromosome"/>
</dbReference>
<dbReference type="Gene3D" id="2.60.40.10">
    <property type="entry name" value="Immunoglobulins"/>
    <property type="match status" value="1"/>
</dbReference>
<proteinExistence type="predicted"/>
<keyword evidence="2" id="KW-1185">Reference proteome</keyword>
<gene>
    <name evidence="1" type="ORF">U0035_03035</name>
</gene>
<accession>A0ABZ0W7J8</accession>
<evidence type="ECO:0000313" key="1">
    <source>
        <dbReference type="EMBL" id="WQD39121.1"/>
    </source>
</evidence>
<dbReference type="InterPro" id="IPR013783">
    <property type="entry name" value="Ig-like_fold"/>
</dbReference>
<reference evidence="1 2" key="1">
    <citation type="submission" date="2023-12" db="EMBL/GenBank/DDBJ databases">
        <title>Genome sequencing and assembly of bacterial species from a model synthetic community.</title>
        <authorList>
            <person name="Hogle S.L."/>
        </authorList>
    </citation>
    <scope>NUCLEOTIDE SEQUENCE [LARGE SCALE GENOMIC DNA]</scope>
    <source>
        <strain evidence="1 2">HAMBI_3031</strain>
    </source>
</reference>
<dbReference type="EMBL" id="CP139960">
    <property type="protein sequence ID" value="WQD39121.1"/>
    <property type="molecule type" value="Genomic_DNA"/>
</dbReference>
<sequence length="210" mass="23143">MSETNTSLKKDLEELVNKTIEANQLFIKESGNLFQQVAGDKGGKTATSFIQRDFFFKAINAYVSLNIQHVKNMIDLGISLTKSVARSSDNDGFPDGREDYRPEAEPAFVLQGKSKAGEAIQLQFVIDNSKQTDVTCELINSPFILQDGLIENNTFKTSFTPQSFSLMPDASQSVVIDISSSKNTAPGLYISNVQVKGFEPAFFSIQVTIH</sequence>
<name>A0ABZ0W7J8_9BACT</name>
<evidence type="ECO:0008006" key="3">
    <source>
        <dbReference type="Google" id="ProtNLM"/>
    </source>
</evidence>
<protein>
    <recommendedName>
        <fullName evidence="3">DUF4469 domain-containing protein</fullName>
    </recommendedName>
</protein>
<organism evidence="1 2">
    <name type="scientific">Niabella yanshanensis</name>
    <dbReference type="NCBI Taxonomy" id="577386"/>
    <lineage>
        <taxon>Bacteria</taxon>
        <taxon>Pseudomonadati</taxon>
        <taxon>Bacteroidota</taxon>
        <taxon>Chitinophagia</taxon>
        <taxon>Chitinophagales</taxon>
        <taxon>Chitinophagaceae</taxon>
        <taxon>Niabella</taxon>
    </lineage>
</organism>
<evidence type="ECO:0000313" key="2">
    <source>
        <dbReference type="Proteomes" id="UP001325680"/>
    </source>
</evidence>